<evidence type="ECO:0000313" key="11">
    <source>
        <dbReference type="EMBL" id="KMZ56585.1"/>
    </source>
</evidence>
<reference evidence="12" key="1">
    <citation type="journal article" date="2016" name="Nature">
        <title>The genome of the seagrass Zostera marina reveals angiosperm adaptation to the sea.</title>
        <authorList>
            <person name="Olsen J.L."/>
            <person name="Rouze P."/>
            <person name="Verhelst B."/>
            <person name="Lin Y.-C."/>
            <person name="Bayer T."/>
            <person name="Collen J."/>
            <person name="Dattolo E."/>
            <person name="De Paoli E."/>
            <person name="Dittami S."/>
            <person name="Maumus F."/>
            <person name="Michel G."/>
            <person name="Kersting A."/>
            <person name="Lauritano C."/>
            <person name="Lohaus R."/>
            <person name="Toepel M."/>
            <person name="Tonon T."/>
            <person name="Vanneste K."/>
            <person name="Amirebrahimi M."/>
            <person name="Brakel J."/>
            <person name="Bostroem C."/>
            <person name="Chovatia M."/>
            <person name="Grimwood J."/>
            <person name="Jenkins J.W."/>
            <person name="Jueterbock A."/>
            <person name="Mraz A."/>
            <person name="Stam W.T."/>
            <person name="Tice H."/>
            <person name="Bornberg-Bauer E."/>
            <person name="Green P.J."/>
            <person name="Pearson G.A."/>
            <person name="Procaccini G."/>
            <person name="Duarte C.M."/>
            <person name="Schmutz J."/>
            <person name="Reusch T.B.H."/>
            <person name="Van de Peer Y."/>
        </authorList>
    </citation>
    <scope>NUCLEOTIDE SEQUENCE [LARGE SCALE GENOMIC DNA]</scope>
    <source>
        <strain evidence="12">cv. Finnish</strain>
    </source>
</reference>
<evidence type="ECO:0000259" key="10">
    <source>
        <dbReference type="Pfam" id="PF24590"/>
    </source>
</evidence>
<gene>
    <name evidence="11" type="ORF">ZOSMA_93G00490</name>
</gene>
<keyword evidence="3" id="KW-0863">Zinc-finger</keyword>
<feature type="region of interest" description="Disordered" evidence="7">
    <location>
        <begin position="1"/>
        <end position="30"/>
    </location>
</feature>
<dbReference type="GO" id="GO:0005634">
    <property type="term" value="C:nucleus"/>
    <property type="evidence" value="ECO:0007669"/>
    <property type="project" value="UniProtKB-SubCell"/>
</dbReference>
<evidence type="ECO:0000256" key="6">
    <source>
        <dbReference type="SAM" id="Coils"/>
    </source>
</evidence>
<comment type="subcellular location">
    <subcellularLocation>
        <location evidence="1">Nucleus</location>
    </subcellularLocation>
</comment>
<dbReference type="PANTHER" id="PTHR33345">
    <property type="entry name" value="ADAPTER PROTEIN, PUTATIVE-RELATED"/>
    <property type="match status" value="1"/>
</dbReference>
<feature type="coiled-coil region" evidence="6">
    <location>
        <begin position="404"/>
        <end position="439"/>
    </location>
</feature>
<dbReference type="Pfam" id="PF07227">
    <property type="entry name" value="PHD_Oberon"/>
    <property type="match status" value="1"/>
</dbReference>
<dbReference type="AlphaFoldDB" id="A0A0K9NKU1"/>
<dbReference type="OMA" id="VSEGRIC"/>
<sequence>MDLEHSNSISIVNNGVRSVNENEDSKKNKKQKCDLVAIPVSLRASGVGAPYAPEDWPLPGDKWTWKVGRRLSNTGYHLDRFLLPPSRYKKSMLSEGRYCLASKKLVEKFIHKEFPNIDMDAFFASFIWKIPSHKVISYEETVTDDISCSPSKDLHHDRYLECNGQIPNDRKCKVGNKMCVPHVQAMDDSSAVMDCDICCSDTGFCRDCCCILCGLTIDSTFGSYIFIKCEAKVVQNFICGHVAHLECAVRAHLAGTVGGIFDLDAEYYCRRCDNRSDLISHFAILLNTCGSLQSKDTVEKILNLGLCMLGGSEKYGAKKLHSYIESITVKFRNGVYFEEVWKMKDGTPTFATRNPHFQGDLTMMCSVATCDEESDQEKPCNTDIHHISEASTPMYIISDYYNASSKLKKNVDQVLEELKKSQESEFRLAEEKLQAQRSKLVKMYKNLDIGRSKLETSSMSDGVDSDFILSNVVHMVNDIKHEETKLNEMIERLRKSTFVISDRNQKIL</sequence>
<evidence type="ECO:0000256" key="5">
    <source>
        <dbReference type="ARBA" id="ARBA00023242"/>
    </source>
</evidence>
<evidence type="ECO:0000256" key="1">
    <source>
        <dbReference type="ARBA" id="ARBA00004123"/>
    </source>
</evidence>
<dbReference type="OrthoDB" id="1145453at2759"/>
<dbReference type="Pfam" id="PF23299">
    <property type="entry name" value="DUF7081"/>
    <property type="match status" value="1"/>
</dbReference>
<evidence type="ECO:0000256" key="7">
    <source>
        <dbReference type="SAM" id="MobiDB-lite"/>
    </source>
</evidence>
<dbReference type="GO" id="GO:0008270">
    <property type="term" value="F:zinc ion binding"/>
    <property type="evidence" value="ECO:0007669"/>
    <property type="project" value="UniProtKB-KW"/>
</dbReference>
<dbReference type="EMBL" id="LFYR01002156">
    <property type="protein sequence ID" value="KMZ56585.1"/>
    <property type="molecule type" value="Genomic_DNA"/>
</dbReference>
<feature type="domain" description="DUF7081" evidence="9">
    <location>
        <begin position="39"/>
        <end position="132"/>
    </location>
</feature>
<name>A0A0K9NKU1_ZOSMR</name>
<keyword evidence="6" id="KW-0175">Coiled coil</keyword>
<keyword evidence="4" id="KW-0862">Zinc</keyword>
<evidence type="ECO:0000256" key="4">
    <source>
        <dbReference type="ARBA" id="ARBA00022833"/>
    </source>
</evidence>
<organism evidence="11 12">
    <name type="scientific">Zostera marina</name>
    <name type="common">Eelgrass</name>
    <dbReference type="NCBI Taxonomy" id="29655"/>
    <lineage>
        <taxon>Eukaryota</taxon>
        <taxon>Viridiplantae</taxon>
        <taxon>Streptophyta</taxon>
        <taxon>Embryophyta</taxon>
        <taxon>Tracheophyta</taxon>
        <taxon>Spermatophyta</taxon>
        <taxon>Magnoliopsida</taxon>
        <taxon>Liliopsida</taxon>
        <taxon>Zosteraceae</taxon>
        <taxon>Zostera</taxon>
    </lineage>
</organism>
<evidence type="ECO:0000256" key="2">
    <source>
        <dbReference type="ARBA" id="ARBA00022723"/>
    </source>
</evidence>
<evidence type="ECO:0000259" key="8">
    <source>
        <dbReference type="Pfam" id="PF07227"/>
    </source>
</evidence>
<keyword evidence="12" id="KW-1185">Reference proteome</keyword>
<dbReference type="InterPro" id="IPR055508">
    <property type="entry name" value="DUF7081"/>
</dbReference>
<accession>A0A0K9NKU1</accession>
<evidence type="ECO:0000259" key="9">
    <source>
        <dbReference type="Pfam" id="PF23299"/>
    </source>
</evidence>
<dbReference type="InterPro" id="IPR032881">
    <property type="entry name" value="Oberon-like_PHD"/>
</dbReference>
<comment type="caution">
    <text evidence="11">The sequence shown here is derived from an EMBL/GenBank/DDBJ whole genome shotgun (WGS) entry which is preliminary data.</text>
</comment>
<keyword evidence="5" id="KW-0539">Nucleus</keyword>
<dbReference type="PANTHER" id="PTHR33345:SF6">
    <property type="entry name" value="OS03G0747200 PROTEIN"/>
    <property type="match status" value="1"/>
</dbReference>
<proteinExistence type="predicted"/>
<evidence type="ECO:0000313" key="12">
    <source>
        <dbReference type="Proteomes" id="UP000036987"/>
    </source>
</evidence>
<dbReference type="Proteomes" id="UP000036987">
    <property type="component" value="Unassembled WGS sequence"/>
</dbReference>
<keyword evidence="2" id="KW-0479">Metal-binding</keyword>
<protein>
    <submittedName>
        <fullName evidence="11">Uncharacterized protein</fullName>
    </submittedName>
</protein>
<dbReference type="InterPro" id="IPR056034">
    <property type="entry name" value="DUF7615"/>
</dbReference>
<feature type="domain" description="Oberon-like PHD finger" evidence="8">
    <location>
        <begin position="176"/>
        <end position="307"/>
    </location>
</feature>
<evidence type="ECO:0000256" key="3">
    <source>
        <dbReference type="ARBA" id="ARBA00022771"/>
    </source>
</evidence>
<feature type="domain" description="DUF7615" evidence="10">
    <location>
        <begin position="402"/>
        <end position="490"/>
    </location>
</feature>
<feature type="compositionally biased region" description="Polar residues" evidence="7">
    <location>
        <begin position="1"/>
        <end position="19"/>
    </location>
</feature>
<dbReference type="Pfam" id="PF24590">
    <property type="entry name" value="DUF7615"/>
    <property type="match status" value="1"/>
</dbReference>